<dbReference type="Pfam" id="PF00175">
    <property type="entry name" value="NAD_binding_1"/>
    <property type="match status" value="1"/>
</dbReference>
<feature type="compositionally biased region" description="Basic and acidic residues" evidence="16">
    <location>
        <begin position="726"/>
        <end position="745"/>
    </location>
</feature>
<feature type="region of interest" description="Disordered" evidence="16">
    <location>
        <begin position="118"/>
        <end position="264"/>
    </location>
</feature>
<dbReference type="SUPFAM" id="SSF63380">
    <property type="entry name" value="Riboflavin synthase domain-like"/>
    <property type="match status" value="1"/>
</dbReference>
<keyword evidence="14" id="KW-0534">Nitrate assimilation</keyword>
<feature type="region of interest" description="Disordered" evidence="16">
    <location>
        <begin position="1"/>
        <end position="64"/>
    </location>
</feature>
<evidence type="ECO:0000256" key="10">
    <source>
        <dbReference type="ARBA" id="ARBA00022630"/>
    </source>
</evidence>
<evidence type="ECO:0000256" key="5">
    <source>
        <dbReference type="ARBA" id="ARBA00006253"/>
    </source>
</evidence>
<organism evidence="19 20">
    <name type="scientific">Peltaster fructicola</name>
    <dbReference type="NCBI Taxonomy" id="286661"/>
    <lineage>
        <taxon>Eukaryota</taxon>
        <taxon>Fungi</taxon>
        <taxon>Dikarya</taxon>
        <taxon>Ascomycota</taxon>
        <taxon>Pezizomycotina</taxon>
        <taxon>Dothideomycetes</taxon>
        <taxon>Dothideomycetes incertae sedis</taxon>
        <taxon>Peltaster</taxon>
    </lineage>
</organism>
<evidence type="ECO:0000256" key="3">
    <source>
        <dbReference type="ARBA" id="ARBA00001974"/>
    </source>
</evidence>
<gene>
    <name evidence="19" type="ORF">AMS68_003849</name>
</gene>
<dbReference type="Pfam" id="PF03404">
    <property type="entry name" value="Mo-co_dimer"/>
    <property type="match status" value="1"/>
</dbReference>
<comment type="function">
    <text evidence="4">Nitrate reductase is a key enzyme involved in the first step of nitrate assimilation in plants, fungi and bacteria.</text>
</comment>
<keyword evidence="9" id="KW-0500">Molybdenum</keyword>
<comment type="cofactor">
    <cofactor evidence="1">
        <name>Mo-molybdopterin</name>
        <dbReference type="ChEBI" id="CHEBI:71302"/>
    </cofactor>
</comment>
<dbReference type="Gene3D" id="3.90.420.10">
    <property type="entry name" value="Oxidoreductase, molybdopterin-binding domain"/>
    <property type="match status" value="1"/>
</dbReference>
<evidence type="ECO:0000256" key="8">
    <source>
        <dbReference type="ARBA" id="ARBA00015499"/>
    </source>
</evidence>
<dbReference type="SMART" id="SM01117">
    <property type="entry name" value="Cyt-b5"/>
    <property type="match status" value="1"/>
</dbReference>
<keyword evidence="13" id="KW-0560">Oxidoreductase</keyword>
<evidence type="ECO:0000313" key="20">
    <source>
        <dbReference type="Proteomes" id="UP000503462"/>
    </source>
</evidence>
<dbReference type="PRINTS" id="PR00407">
    <property type="entry name" value="EUMOPTERIN"/>
</dbReference>
<dbReference type="GO" id="GO:0043546">
    <property type="term" value="F:molybdopterin cofactor binding"/>
    <property type="evidence" value="ECO:0007669"/>
    <property type="project" value="TreeGrafter"/>
</dbReference>
<dbReference type="PRINTS" id="PR00406">
    <property type="entry name" value="CYTB5RDTASE"/>
</dbReference>
<dbReference type="OrthoDB" id="432685at2759"/>
<dbReference type="SUPFAM" id="SSF52343">
    <property type="entry name" value="Ferredoxin reductase-like, C-terminal NADP-linked domain"/>
    <property type="match status" value="1"/>
</dbReference>
<dbReference type="Gene3D" id="3.40.50.80">
    <property type="entry name" value="Nucleotide-binding domain of ferredoxin-NADP reductase (FNR) module"/>
    <property type="match status" value="1"/>
</dbReference>
<keyword evidence="20" id="KW-1185">Reference proteome</keyword>
<feature type="domain" description="FAD-binding FR-type" evidence="18">
    <location>
        <begin position="846"/>
        <end position="972"/>
    </location>
</feature>
<evidence type="ECO:0000256" key="12">
    <source>
        <dbReference type="ARBA" id="ARBA00022827"/>
    </source>
</evidence>
<feature type="domain" description="Cytochrome b5 heme-binding" evidence="17">
    <location>
        <begin position="738"/>
        <end position="816"/>
    </location>
</feature>
<dbReference type="InterPro" id="IPR008335">
    <property type="entry name" value="Mopterin_OxRdtase_euk"/>
</dbReference>
<dbReference type="PROSITE" id="PS50255">
    <property type="entry name" value="CYTOCHROME_B5_2"/>
    <property type="match status" value="1"/>
</dbReference>
<feature type="compositionally biased region" description="Basic and acidic residues" evidence="16">
    <location>
        <begin position="134"/>
        <end position="180"/>
    </location>
</feature>
<evidence type="ECO:0000256" key="11">
    <source>
        <dbReference type="ARBA" id="ARBA00022723"/>
    </source>
</evidence>
<evidence type="ECO:0000259" key="18">
    <source>
        <dbReference type="PROSITE" id="PS51384"/>
    </source>
</evidence>
<keyword evidence="10" id="KW-0285">Flavoprotein</keyword>
<reference evidence="19 20" key="1">
    <citation type="journal article" date="2016" name="Sci. Rep.">
        <title>Peltaster fructicola genome reveals evolution from an invasive phytopathogen to an ectophytic parasite.</title>
        <authorList>
            <person name="Xu C."/>
            <person name="Chen H."/>
            <person name="Gleason M.L."/>
            <person name="Xu J.R."/>
            <person name="Liu H."/>
            <person name="Zhang R."/>
            <person name="Sun G."/>
        </authorList>
    </citation>
    <scope>NUCLEOTIDE SEQUENCE [LARGE SCALE GENOMIC DNA]</scope>
    <source>
        <strain evidence="19 20">LNHT1506</strain>
    </source>
</reference>
<dbReference type="SUPFAM" id="SSF55856">
    <property type="entry name" value="Cytochrome b5-like heme/steroid binding domain"/>
    <property type="match status" value="1"/>
</dbReference>
<dbReference type="InterPro" id="IPR001199">
    <property type="entry name" value="Cyt_B5-like_heme/steroid-bd"/>
</dbReference>
<dbReference type="InterPro" id="IPR001433">
    <property type="entry name" value="OxRdtase_FAD/NAD-bd"/>
</dbReference>
<dbReference type="SUPFAM" id="SSF81296">
    <property type="entry name" value="E set domains"/>
    <property type="match status" value="1"/>
</dbReference>
<evidence type="ECO:0000256" key="9">
    <source>
        <dbReference type="ARBA" id="ARBA00022505"/>
    </source>
</evidence>
<evidence type="ECO:0000256" key="16">
    <source>
        <dbReference type="SAM" id="MobiDB-lite"/>
    </source>
</evidence>
<comment type="similarity">
    <text evidence="5">Belongs to the nitrate reductase family.</text>
</comment>
<dbReference type="PROSITE" id="PS51384">
    <property type="entry name" value="FAD_FR"/>
    <property type="match status" value="1"/>
</dbReference>
<evidence type="ECO:0000256" key="14">
    <source>
        <dbReference type="ARBA" id="ARBA00023063"/>
    </source>
</evidence>
<dbReference type="EMBL" id="CP051141">
    <property type="protein sequence ID" value="QIW98331.1"/>
    <property type="molecule type" value="Genomic_DNA"/>
</dbReference>
<dbReference type="SUPFAM" id="SSF56524">
    <property type="entry name" value="Oxidoreductase molybdopterin-binding domain"/>
    <property type="match status" value="1"/>
</dbReference>
<feature type="compositionally biased region" description="Basic and acidic residues" evidence="16">
    <location>
        <begin position="191"/>
        <end position="219"/>
    </location>
</feature>
<dbReference type="GO" id="GO:0006790">
    <property type="term" value="P:sulfur compound metabolic process"/>
    <property type="evidence" value="ECO:0007669"/>
    <property type="project" value="TreeGrafter"/>
</dbReference>
<evidence type="ECO:0000256" key="13">
    <source>
        <dbReference type="ARBA" id="ARBA00023002"/>
    </source>
</evidence>
<dbReference type="Pfam" id="PF00174">
    <property type="entry name" value="Oxidored_molyb"/>
    <property type="match status" value="1"/>
</dbReference>
<dbReference type="GO" id="GO:0008482">
    <property type="term" value="F:sulfite oxidase activity"/>
    <property type="evidence" value="ECO:0007669"/>
    <property type="project" value="TreeGrafter"/>
</dbReference>
<dbReference type="Proteomes" id="UP000503462">
    <property type="component" value="Chromosome 3"/>
</dbReference>
<sequence>MVATSTNDEWTVNVKHHPGSSQQDIDDEPDWGTTRHEHFTGYKNSRGRRPGLTHGGDEREDDEEAFEAFQEFKKAKEEVKEGHLMTFADAVHSEKDLSLKHPDHRPLGWRFLVEFSEKEIKEQPKWPANVKKRKAEEEQKKKAAEEKDQKEGDNKKQNGNDAKAGKKDDKSDDQKKDDSKPQSNGQQSDGGVKDDQAQKSDDKSQQKNNESKDTRDANESKQTNGQDKKDDDSKQDSDNKDGQPKDESTDDKNGGDGGEDDDKQLSPQEAALLAAVKHEQRYMTKLQVNDGSRHSHVKNRTSTTIDEADETTPDNWIPRSSELIRLTGKHPVNAEAPLHRLFESGFITPNELHYVRNHGAVPRILWELHKVALSFEGKSAEYTMKELSQFKSYNLPVLIACDGNRRKEMNMLKRSTGFDWGPGGIGCAYWKGPFLRDVILDAGILPKDITTQRYYIHFRGADNPNNVHYETSIPLEYVMDATNDVLLAYEMNDVPLPPDHGYPLRVVIPGYVGARQVKWLKEIWISDKENDSYFHIHDNRFLPSFVTDSNSEIAKFLFHHPDTAIYEQSLQSVIALPAHDERLELKDVRKGQKYRIKGFAYNGRGDQVQRVEVSLDEGKTWLYCIRTFPEAPIRHGKKFWTWCFWHVDVCVVDLIRVPGIIVRAHDVKKMTQPEKPVWTLSGMMNNSQYVVKPLMEDGDIPHITFKHPVEPADGEGGWMKNSSENQLKEAERKPDAPKKQFTRAEIEKHDTEQDCWIVVDGCVYDATSVLGWHPGGGAAIMSHAGVVHQETTSEFASIHDEYAHQKLNECILGVVTDKAKKYIAKTAEDAKKGDQGVPDNQALMKHRWLSVKLIERKPISDDTEIYRFQLPQGKDYLGIGTCQHVEFGFHLKDKMLTRAYTPIKPVLPRNCKPGREIKDKELHDGAGIFDLVVKTYFANDEQPGGAMSNILHEVEIGESLEIRGPTGDIIYEGNGQFQIYGEKRNFKRVSLVLGGTGLTPGYSLIARSCLTDDKTEIRIIDANKSEADILLREQLDEYTKQAGDRVQITHVLSHPSDDWDGLKGHVNEDIIKEHLFPPDKDSLVLFCGPPGMIQKAALPALEGWGYEHDKNMFGL</sequence>
<dbReference type="Gene3D" id="2.60.40.650">
    <property type="match status" value="1"/>
</dbReference>
<dbReference type="InterPro" id="IPR036400">
    <property type="entry name" value="Cyt_B5-like_heme/steroid_sf"/>
</dbReference>
<accession>A0A6H0XU94</accession>
<dbReference type="Pfam" id="PF00173">
    <property type="entry name" value="Cyt-b5"/>
    <property type="match status" value="1"/>
</dbReference>
<dbReference type="CDD" id="cd06183">
    <property type="entry name" value="cyt_b5_reduct_like"/>
    <property type="match status" value="1"/>
</dbReference>
<evidence type="ECO:0000256" key="6">
    <source>
        <dbReference type="ARBA" id="ARBA00011738"/>
    </source>
</evidence>
<feature type="region of interest" description="Disordered" evidence="16">
    <location>
        <begin position="711"/>
        <end position="745"/>
    </location>
</feature>
<dbReference type="Gene3D" id="2.40.30.10">
    <property type="entry name" value="Translation factors"/>
    <property type="match status" value="1"/>
</dbReference>
<comment type="cofactor">
    <cofactor evidence="2">
        <name>heme</name>
        <dbReference type="ChEBI" id="CHEBI:30413"/>
    </cofactor>
</comment>
<dbReference type="GO" id="GO:0042128">
    <property type="term" value="P:nitrate assimilation"/>
    <property type="evidence" value="ECO:0007669"/>
    <property type="project" value="UniProtKB-KW"/>
</dbReference>
<dbReference type="GO" id="GO:0020037">
    <property type="term" value="F:heme binding"/>
    <property type="evidence" value="ECO:0007669"/>
    <property type="project" value="TreeGrafter"/>
</dbReference>
<evidence type="ECO:0000256" key="15">
    <source>
        <dbReference type="ARBA" id="ARBA00049155"/>
    </source>
</evidence>
<dbReference type="GO" id="GO:0050464">
    <property type="term" value="F:nitrate reductase (NADPH) activity"/>
    <property type="evidence" value="ECO:0007669"/>
    <property type="project" value="UniProtKB-EC"/>
</dbReference>
<keyword evidence="11" id="KW-0479">Metal-binding</keyword>
<dbReference type="InterPro" id="IPR017938">
    <property type="entry name" value="Riboflavin_synthase-like_b-brl"/>
</dbReference>
<dbReference type="EC" id="1.7.1.3" evidence="7"/>
<dbReference type="Gene3D" id="3.10.120.10">
    <property type="entry name" value="Cytochrome b5-like heme/steroid binding domain"/>
    <property type="match status" value="1"/>
</dbReference>
<dbReference type="InterPro" id="IPR017927">
    <property type="entry name" value="FAD-bd_FR_type"/>
</dbReference>
<evidence type="ECO:0000259" key="17">
    <source>
        <dbReference type="PROSITE" id="PS50255"/>
    </source>
</evidence>
<evidence type="ECO:0000256" key="1">
    <source>
        <dbReference type="ARBA" id="ARBA00001924"/>
    </source>
</evidence>
<feature type="compositionally biased region" description="Polar residues" evidence="16">
    <location>
        <begin position="1"/>
        <end position="10"/>
    </location>
</feature>
<protein>
    <recommendedName>
        <fullName evidence="8">Nitrate reductase [NADPH]</fullName>
        <ecNumber evidence="7">1.7.1.3</ecNumber>
    </recommendedName>
</protein>
<feature type="compositionally biased region" description="Basic and acidic residues" evidence="16">
    <location>
        <begin position="226"/>
        <end position="254"/>
    </location>
</feature>
<comment type="cofactor">
    <cofactor evidence="3">
        <name>FAD</name>
        <dbReference type="ChEBI" id="CHEBI:57692"/>
    </cofactor>
</comment>
<dbReference type="GO" id="GO:0030151">
    <property type="term" value="F:molybdenum ion binding"/>
    <property type="evidence" value="ECO:0007669"/>
    <property type="project" value="InterPro"/>
</dbReference>
<evidence type="ECO:0000256" key="4">
    <source>
        <dbReference type="ARBA" id="ARBA00003838"/>
    </source>
</evidence>
<evidence type="ECO:0000313" key="19">
    <source>
        <dbReference type="EMBL" id="QIW98331.1"/>
    </source>
</evidence>
<dbReference type="InterPro" id="IPR036374">
    <property type="entry name" value="OxRdtase_Mopterin-bd_sf"/>
</dbReference>
<dbReference type="PANTHER" id="PTHR19372">
    <property type="entry name" value="SULFITE REDUCTASE"/>
    <property type="match status" value="1"/>
</dbReference>
<dbReference type="PANTHER" id="PTHR19372:SF7">
    <property type="entry name" value="SULFITE OXIDASE, MITOCHONDRIAL"/>
    <property type="match status" value="1"/>
</dbReference>
<dbReference type="AlphaFoldDB" id="A0A6H0XU94"/>
<evidence type="ECO:0000256" key="7">
    <source>
        <dbReference type="ARBA" id="ARBA00012673"/>
    </source>
</evidence>
<comment type="catalytic activity">
    <reaction evidence="15">
        <text>nitrite + NADP(+) + H2O = nitrate + NADPH + H(+)</text>
        <dbReference type="Rhea" id="RHEA:19061"/>
        <dbReference type="ChEBI" id="CHEBI:15377"/>
        <dbReference type="ChEBI" id="CHEBI:15378"/>
        <dbReference type="ChEBI" id="CHEBI:16301"/>
        <dbReference type="ChEBI" id="CHEBI:17632"/>
        <dbReference type="ChEBI" id="CHEBI:57783"/>
        <dbReference type="ChEBI" id="CHEBI:58349"/>
        <dbReference type="EC" id="1.7.1.3"/>
    </reaction>
</comment>
<evidence type="ECO:0000256" key="2">
    <source>
        <dbReference type="ARBA" id="ARBA00001971"/>
    </source>
</evidence>
<dbReference type="InterPro" id="IPR000572">
    <property type="entry name" value="OxRdtase_Mopterin-bd_dom"/>
</dbReference>
<dbReference type="InterPro" id="IPR039261">
    <property type="entry name" value="FNR_nucleotide-bd"/>
</dbReference>
<dbReference type="InterPro" id="IPR014756">
    <property type="entry name" value="Ig_E-set"/>
</dbReference>
<dbReference type="InterPro" id="IPR008333">
    <property type="entry name" value="Cbr1-like_FAD-bd_dom"/>
</dbReference>
<name>A0A6H0XU94_9PEZI</name>
<proteinExistence type="inferred from homology"/>
<comment type="subunit">
    <text evidence="6">Homodimer.</text>
</comment>
<dbReference type="InterPro" id="IPR005066">
    <property type="entry name" value="MoCF_OxRdtse_dimer"/>
</dbReference>
<keyword evidence="12" id="KW-0274">FAD</keyword>
<dbReference type="Pfam" id="PF00970">
    <property type="entry name" value="FAD_binding_6"/>
    <property type="match status" value="2"/>
</dbReference>